<evidence type="ECO:0000256" key="1">
    <source>
        <dbReference type="ARBA" id="ARBA00004141"/>
    </source>
</evidence>
<evidence type="ECO:0000313" key="8">
    <source>
        <dbReference type="Proteomes" id="UP001240150"/>
    </source>
</evidence>
<dbReference type="RefSeq" id="WP_284920659.1">
    <property type="nucleotide sequence ID" value="NZ_CP126980.1"/>
</dbReference>
<keyword evidence="8" id="KW-1185">Reference proteome</keyword>
<keyword evidence="3 5" id="KW-1133">Transmembrane helix</keyword>
<evidence type="ECO:0000259" key="6">
    <source>
        <dbReference type="Pfam" id="PF06271"/>
    </source>
</evidence>
<dbReference type="Pfam" id="PF06271">
    <property type="entry name" value="RDD"/>
    <property type="match status" value="1"/>
</dbReference>
<accession>A0ABY8WN03</accession>
<organism evidence="7 8">
    <name type="scientific">Actinoplanes oblitus</name>
    <dbReference type="NCBI Taxonomy" id="3040509"/>
    <lineage>
        <taxon>Bacteria</taxon>
        <taxon>Bacillati</taxon>
        <taxon>Actinomycetota</taxon>
        <taxon>Actinomycetes</taxon>
        <taxon>Micromonosporales</taxon>
        <taxon>Micromonosporaceae</taxon>
        <taxon>Actinoplanes</taxon>
    </lineage>
</organism>
<feature type="transmembrane region" description="Helical" evidence="5">
    <location>
        <begin position="32"/>
        <end position="51"/>
    </location>
</feature>
<feature type="domain" description="RDD" evidence="6">
    <location>
        <begin position="32"/>
        <end position="128"/>
    </location>
</feature>
<keyword evidence="2 5" id="KW-0812">Transmembrane</keyword>
<name>A0ABY8WN03_9ACTN</name>
<dbReference type="Proteomes" id="UP001240150">
    <property type="component" value="Chromosome"/>
</dbReference>
<dbReference type="InterPro" id="IPR010432">
    <property type="entry name" value="RDD"/>
</dbReference>
<evidence type="ECO:0000256" key="2">
    <source>
        <dbReference type="ARBA" id="ARBA00022692"/>
    </source>
</evidence>
<evidence type="ECO:0000256" key="4">
    <source>
        <dbReference type="ARBA" id="ARBA00023136"/>
    </source>
</evidence>
<comment type="subcellular location">
    <subcellularLocation>
        <location evidence="1">Membrane</location>
        <topology evidence="1">Multi-pass membrane protein</topology>
    </subcellularLocation>
</comment>
<sequence>MASSSPDLTYAHPDGVRISPVVSPFGRLMAQLFDLVLFVGTLGVGWLVWALRVFGRGQTPGRQLLGHAVADVRTGRPVGFGRMLVREVLVKWVLGGALGVLTLGLYPVADVLFVFGDRQRTLHDRTAGTIVVHKWGLDL</sequence>
<keyword evidence="4 5" id="KW-0472">Membrane</keyword>
<evidence type="ECO:0000313" key="7">
    <source>
        <dbReference type="EMBL" id="WIM99220.1"/>
    </source>
</evidence>
<proteinExistence type="predicted"/>
<evidence type="ECO:0000256" key="5">
    <source>
        <dbReference type="SAM" id="Phobius"/>
    </source>
</evidence>
<dbReference type="EMBL" id="CP126980">
    <property type="protein sequence ID" value="WIM99220.1"/>
    <property type="molecule type" value="Genomic_DNA"/>
</dbReference>
<reference evidence="7 8" key="1">
    <citation type="submission" date="2023-06" db="EMBL/GenBank/DDBJ databases">
        <authorList>
            <person name="Yushchuk O."/>
            <person name="Binda E."/>
            <person name="Ruckert-Reed C."/>
            <person name="Fedorenko V."/>
            <person name="Kalinowski J."/>
            <person name="Marinelli F."/>
        </authorList>
    </citation>
    <scope>NUCLEOTIDE SEQUENCE [LARGE SCALE GENOMIC DNA]</scope>
    <source>
        <strain evidence="7 8">NRRL 3884</strain>
    </source>
</reference>
<protein>
    <submittedName>
        <fullName evidence="7">RDD family protein</fullName>
    </submittedName>
</protein>
<feature type="transmembrane region" description="Helical" evidence="5">
    <location>
        <begin position="92"/>
        <end position="115"/>
    </location>
</feature>
<gene>
    <name evidence="7" type="ORF">ACTOB_002864</name>
</gene>
<evidence type="ECO:0000256" key="3">
    <source>
        <dbReference type="ARBA" id="ARBA00022989"/>
    </source>
</evidence>